<dbReference type="OrthoDB" id="79830at2759"/>
<feature type="compositionally biased region" description="Gly residues" evidence="5">
    <location>
        <begin position="1223"/>
        <end position="1242"/>
    </location>
</feature>
<dbReference type="InterPro" id="IPR001876">
    <property type="entry name" value="Znf_RanBP2"/>
</dbReference>
<feature type="domain" description="RanBP2-type" evidence="6">
    <location>
        <begin position="500"/>
        <end position="529"/>
    </location>
</feature>
<protein>
    <recommendedName>
        <fullName evidence="6">RanBP2-type domain-containing protein</fullName>
    </recommendedName>
</protein>
<keyword evidence="1" id="KW-0479">Metal-binding</keyword>
<evidence type="ECO:0000256" key="4">
    <source>
        <dbReference type="PROSITE-ProRule" id="PRU00322"/>
    </source>
</evidence>
<accession>A0A9P6R4B1</accession>
<evidence type="ECO:0000313" key="7">
    <source>
        <dbReference type="EMBL" id="KAG0312420.1"/>
    </source>
</evidence>
<dbReference type="Gene3D" id="4.10.1060.10">
    <property type="entry name" value="Zinc finger, RanBP2-type"/>
    <property type="match status" value="2"/>
</dbReference>
<dbReference type="GO" id="GO:0008270">
    <property type="term" value="F:zinc ion binding"/>
    <property type="evidence" value="ECO:0007669"/>
    <property type="project" value="UniProtKB-KW"/>
</dbReference>
<proteinExistence type="predicted"/>
<feature type="compositionally biased region" description="Gly residues" evidence="5">
    <location>
        <begin position="1318"/>
        <end position="1329"/>
    </location>
</feature>
<keyword evidence="8" id="KW-1185">Reference proteome</keyword>
<evidence type="ECO:0000259" key="6">
    <source>
        <dbReference type="PROSITE" id="PS50199"/>
    </source>
</evidence>
<evidence type="ECO:0000256" key="2">
    <source>
        <dbReference type="ARBA" id="ARBA00022771"/>
    </source>
</evidence>
<dbReference type="PROSITE" id="PS01358">
    <property type="entry name" value="ZF_RANBP2_1"/>
    <property type="match status" value="2"/>
</dbReference>
<feature type="region of interest" description="Disordered" evidence="5">
    <location>
        <begin position="228"/>
        <end position="397"/>
    </location>
</feature>
<feature type="compositionally biased region" description="Low complexity" evidence="5">
    <location>
        <begin position="538"/>
        <end position="551"/>
    </location>
</feature>
<feature type="region of interest" description="Disordered" evidence="5">
    <location>
        <begin position="1"/>
        <end position="28"/>
    </location>
</feature>
<sequence>MDHTSRNRFQPYARPPPRRQQPEPAILAEENFPIPQVIVSFIKKSLSWLGITQDDQEVNHHPAETLQAKTPAGASAANNGSSSSSSAAAPERLYPDLREYISALKSPEDEHGFVRHLKRSELEYDAMSPERIEHRNKLRKGLMDSLSNTENEQEVVASPMVNPFLEPTIGSSKKPLESAKESLERSLASRHDSLEAEVQDEEVDGLSKQELIILGRIRRMADTPLERIHQETESKARQAPKLLDTILPYNKDYRRQRPVATTRDGNNDYAMHSGDSGSDADESEHATKDHRDRSKVSSIYRQSRFREKGQDGLQSSPERRRRTSRPELQEDLRTSRGGLQIRSQVTPQRHPRRHIPGRFSALDSDEEDEALRQHESDMQRRSQEPSSAGRQEHLDRYSGYKVRPQIYPTLQYGLRTKLYNPKLDDVLKWTSSALDHTPAASSKAPDHHKVTFAESVVSEVVSAAPAVLGALTAAAGLTGAVKAVKAVSNWDAAGFKMPDQSGKWTCPTCDVPNNDSLNKCACCDTSKPGAASTEKKAPALPSLFGPPSSSSTAPAETNKPPATPFLFGAPPTAPASASTSTKDTEKEKEKPASAAAPTLGWAAAGFKMPDTADKWKCPTCDVMNDNNLGKCPCCDTNKPGGGSATATTTAAPALFSFKPPASTSAAPTLPALFGGSASTLASAGGAKATPSLFGAAPTSPKEREAKPPMFSFTAPSATSSAAPAVPLFGAPSSTATSSTSGDSAKPSAAIAFANPFATKPLSTSPAALFGSSSTPASSSGAPSSEGASKPAPIFTFGNSASSAAPTSTPLFGAPSPSTSLFGGPSPSTPLFGGPTATLKTTTASTSTPPLFGATTAASSAPLFGAPAATSAPAATAAAATTTASVPLFGAASSAAPPLFGATLATSKPLFGAAPATSTATSTPLFGAAPSSTAPASASLFGAASSAGPPTLSFGSGATTPVTTSAPSTSAPLFSLSTTGSSSGGQGDSVAPVPLFGASAAAKPTSPFTFGSSTTASTSALTSTATPTSAPTSSTGFGGAGFGGFGAAKPLTTTPFSTTPATTPAVSTATSGGFVFGGGSSGTTVSQGPSSTSFTFGNPSGGGNTGGFGSSTGSTSSPFMFGGGGGSNNNANSNSNSMMSPTMVNATPATTNAASGGFGSAPPTLYFGGSAPSIAFGSGASGPGASGTPGVGFGIGSTAAPSMGFGTAASTGGPGSANPFGQNTSGGFGTQSGGFGAQSGGFGAQSSGFGTTSTMGGGNTAGTGFGSGGFGGGFGAGSGAASGMISLAGPGGQAPAFGAAAPGGGFGSGLQTPPSQQGAGQGQAAGGAGQFGFQNMSNAPGGAQYAAVGQMQQPAGGFSFNMGAGPAPGEVPANRKIAKMRSKKR</sequence>
<feature type="compositionally biased region" description="Low complexity" evidence="5">
    <location>
        <begin position="1243"/>
        <end position="1253"/>
    </location>
</feature>
<gene>
    <name evidence="7" type="ORF">BGZ99_009528</name>
</gene>
<feature type="compositionally biased region" description="Basic residues" evidence="5">
    <location>
        <begin position="1375"/>
        <end position="1384"/>
    </location>
</feature>
<feature type="region of interest" description="Disordered" evidence="5">
    <location>
        <begin position="155"/>
        <end position="205"/>
    </location>
</feature>
<dbReference type="PROSITE" id="PS50199">
    <property type="entry name" value="ZF_RANBP2_2"/>
    <property type="match status" value="2"/>
</dbReference>
<feature type="region of interest" description="Disordered" evidence="5">
    <location>
        <begin position="58"/>
        <end position="91"/>
    </location>
</feature>
<feature type="compositionally biased region" description="Low complexity" evidence="5">
    <location>
        <begin position="1205"/>
        <end position="1222"/>
    </location>
</feature>
<feature type="compositionally biased region" description="Basic and acidic residues" evidence="5">
    <location>
        <begin position="582"/>
        <end position="591"/>
    </location>
</feature>
<evidence type="ECO:0000256" key="3">
    <source>
        <dbReference type="ARBA" id="ARBA00022833"/>
    </source>
</evidence>
<feature type="region of interest" description="Disordered" evidence="5">
    <location>
        <begin position="805"/>
        <end position="835"/>
    </location>
</feature>
<feature type="compositionally biased region" description="Acidic residues" evidence="5">
    <location>
        <begin position="195"/>
        <end position="204"/>
    </location>
</feature>
<feature type="region of interest" description="Disordered" evidence="5">
    <location>
        <begin position="1358"/>
        <end position="1384"/>
    </location>
</feature>
<feature type="region of interest" description="Disordered" evidence="5">
    <location>
        <begin position="1099"/>
        <end position="1135"/>
    </location>
</feature>
<feature type="domain" description="RanBP2-type" evidence="6">
    <location>
        <begin position="611"/>
        <end position="640"/>
    </location>
</feature>
<feature type="compositionally biased region" description="Low complexity" evidence="5">
    <location>
        <begin position="1110"/>
        <end position="1119"/>
    </location>
</feature>
<feature type="region of interest" description="Disordered" evidence="5">
    <location>
        <begin position="1205"/>
        <end position="1254"/>
    </location>
</feature>
<feature type="compositionally biased region" description="Basic and acidic residues" evidence="5">
    <location>
        <begin position="370"/>
        <end position="383"/>
    </location>
</feature>
<feature type="region of interest" description="Disordered" evidence="5">
    <location>
        <begin position="695"/>
        <end position="715"/>
    </location>
</feature>
<evidence type="ECO:0000256" key="1">
    <source>
        <dbReference type="ARBA" id="ARBA00022723"/>
    </source>
</evidence>
<feature type="compositionally biased region" description="Basic and acidic residues" evidence="5">
    <location>
        <begin position="283"/>
        <end position="295"/>
    </location>
</feature>
<feature type="region of interest" description="Disordered" evidence="5">
    <location>
        <begin position="770"/>
        <end position="792"/>
    </location>
</feature>
<reference evidence="7" key="1">
    <citation type="journal article" date="2020" name="Fungal Divers.">
        <title>Resolving the Mortierellaceae phylogeny through synthesis of multi-gene phylogenetics and phylogenomics.</title>
        <authorList>
            <person name="Vandepol N."/>
            <person name="Liber J."/>
            <person name="Desiro A."/>
            <person name="Na H."/>
            <person name="Kennedy M."/>
            <person name="Barry K."/>
            <person name="Grigoriev I.V."/>
            <person name="Miller A.N."/>
            <person name="O'Donnell K."/>
            <person name="Stajich J.E."/>
            <person name="Bonito G."/>
        </authorList>
    </citation>
    <scope>NUCLEOTIDE SEQUENCE</scope>
    <source>
        <strain evidence="7">REB-010B</strain>
    </source>
</reference>
<feature type="region of interest" description="Disordered" evidence="5">
    <location>
        <begin position="531"/>
        <end position="597"/>
    </location>
</feature>
<feature type="compositionally biased region" description="Gly residues" evidence="5">
    <location>
        <begin position="1099"/>
        <end position="1109"/>
    </location>
</feature>
<feature type="compositionally biased region" description="Low complexity" evidence="5">
    <location>
        <begin position="72"/>
        <end position="89"/>
    </location>
</feature>
<comment type="caution">
    <text evidence="7">The sequence shown here is derived from an EMBL/GenBank/DDBJ whole genome shotgun (WGS) entry which is preliminary data.</text>
</comment>
<feature type="compositionally biased region" description="Basic and acidic residues" evidence="5">
    <location>
        <begin position="174"/>
        <end position="194"/>
    </location>
</feature>
<feature type="region of interest" description="Disordered" evidence="5">
    <location>
        <begin position="1298"/>
        <end position="1334"/>
    </location>
</feature>
<evidence type="ECO:0000313" key="8">
    <source>
        <dbReference type="Proteomes" id="UP000738325"/>
    </source>
</evidence>
<keyword evidence="3" id="KW-0862">Zinc</keyword>
<keyword evidence="2 4" id="KW-0863">Zinc-finger</keyword>
<organism evidence="7 8">
    <name type="scientific">Dissophora globulifera</name>
    <dbReference type="NCBI Taxonomy" id="979702"/>
    <lineage>
        <taxon>Eukaryota</taxon>
        <taxon>Fungi</taxon>
        <taxon>Fungi incertae sedis</taxon>
        <taxon>Mucoromycota</taxon>
        <taxon>Mortierellomycotina</taxon>
        <taxon>Mortierellomycetes</taxon>
        <taxon>Mortierellales</taxon>
        <taxon>Mortierellaceae</taxon>
        <taxon>Dissophora</taxon>
    </lineage>
</organism>
<dbReference type="Proteomes" id="UP000738325">
    <property type="component" value="Unassembled WGS sequence"/>
</dbReference>
<evidence type="ECO:0000256" key="5">
    <source>
        <dbReference type="SAM" id="MobiDB-lite"/>
    </source>
</evidence>
<feature type="compositionally biased region" description="Basic and acidic residues" evidence="5">
    <location>
        <begin position="324"/>
        <end position="334"/>
    </location>
</feature>
<dbReference type="SMART" id="SM00547">
    <property type="entry name" value="ZnF_RBZ"/>
    <property type="match status" value="2"/>
</dbReference>
<name>A0A9P6R4B1_9FUNG</name>
<dbReference type="EMBL" id="JAAAIP010000814">
    <property type="protein sequence ID" value="KAG0312420.1"/>
    <property type="molecule type" value="Genomic_DNA"/>
</dbReference>